<reference evidence="1 2" key="1">
    <citation type="submission" date="2017-08" db="EMBL/GenBank/DDBJ databases">
        <title>Draft Genome Sequence of Hafnia alvei CITHA-6 Isolated from Raw Bovine Milk.</title>
        <authorList>
            <person name="Culligan E.P."/>
            <person name="Mcsweeney A."/>
            <person name="O'Doherty C."/>
            <person name="Gleeson E."/>
            <person name="O'Riordan D."/>
            <person name="Sleator R.D."/>
        </authorList>
    </citation>
    <scope>NUCLEOTIDE SEQUENCE [LARGE SCALE GENOMIC DNA]</scope>
    <source>
        <strain evidence="1 2">CITHA-6</strain>
    </source>
</reference>
<dbReference type="OrthoDB" id="6556318at2"/>
<keyword evidence="2" id="KW-1185">Reference proteome</keyword>
<dbReference type="EMBL" id="NQMS01000001">
    <property type="protein sequence ID" value="PAV98663.1"/>
    <property type="molecule type" value="Genomic_DNA"/>
</dbReference>
<organism evidence="1 2">
    <name type="scientific">Hafnia paralvei</name>
    <dbReference type="NCBI Taxonomy" id="546367"/>
    <lineage>
        <taxon>Bacteria</taxon>
        <taxon>Pseudomonadati</taxon>
        <taxon>Pseudomonadota</taxon>
        <taxon>Gammaproteobacteria</taxon>
        <taxon>Enterobacterales</taxon>
        <taxon>Hafniaceae</taxon>
        <taxon>Hafnia</taxon>
    </lineage>
</organism>
<proteinExistence type="predicted"/>
<dbReference type="RefSeq" id="WP_039187633.1">
    <property type="nucleotide sequence ID" value="NZ_CAUFSP010000001.1"/>
</dbReference>
<sequence>MKNLSIVIQGPFFCDGILQQSLIDNLAITRSSYPLSEIIISTWAVKPDLIRQLESAVKEWDVRLVYSPDPGTISFDDGDAKLKSNINRMIVSSLAGISEARNPVVIKIRSDSCLINDDAIQLIEKHLQQDDNLKREESYSIFERRVINCNLFARDARGYLPYLFHPGDIMLIGYKQDLLRLFDIDLANSELFKICASKFFFSVMNFAPEQYIWVNCIKEKTGRMVFSGNSERTSALVSDSERYYVSNYIPYTAEQLGFEWSKHKDVYASKGLHSIYRYSDWLKLYNLYLFGIKMPLSASDRVHVLITQMMKGYFYIRTSLLKIPYVRHIAIKLFSKRC</sequence>
<dbReference type="Proteomes" id="UP000218796">
    <property type="component" value="Unassembled WGS sequence"/>
</dbReference>
<evidence type="ECO:0000313" key="2">
    <source>
        <dbReference type="Proteomes" id="UP000218796"/>
    </source>
</evidence>
<name>A0A2A2MJ48_9GAMM</name>
<dbReference type="InterPro" id="IPR011122">
    <property type="entry name" value="WavE"/>
</dbReference>
<dbReference type="AlphaFoldDB" id="A0A2A2MJ48"/>
<dbReference type="Pfam" id="PF07507">
    <property type="entry name" value="WavE"/>
    <property type="match status" value="1"/>
</dbReference>
<accession>A0A2A2MJ48</accession>
<protein>
    <submittedName>
        <fullName evidence="1">WavE lipopolysaccharide synthesis</fullName>
    </submittedName>
</protein>
<gene>
    <name evidence="1" type="ORF">CJD50_04160</name>
</gene>
<evidence type="ECO:0000313" key="1">
    <source>
        <dbReference type="EMBL" id="PAV98663.1"/>
    </source>
</evidence>
<comment type="caution">
    <text evidence="1">The sequence shown here is derived from an EMBL/GenBank/DDBJ whole genome shotgun (WGS) entry which is preliminary data.</text>
</comment>